<dbReference type="AlphaFoldDB" id="A0A7S4CVL9"/>
<dbReference type="EMBL" id="HBJA01053685">
    <property type="protein sequence ID" value="CAE0807904.1"/>
    <property type="molecule type" value="Transcribed_RNA"/>
</dbReference>
<protein>
    <submittedName>
        <fullName evidence="1">Uncharacterized protein</fullName>
    </submittedName>
</protein>
<sequence>MVLGRWDAGMFRGVSVHSLSDPQLAGQGMEGACPGIWVVAMPRAPTKPDQHDQFMQTGHRHAVHTLHGKNASPPRTAWPTGSPQQLVRRGNRLFLLVCSAAGGGQRPPVCNIDSNGHNMYPYMLTDNRVPRSGDVGGGRAVAVRN</sequence>
<proteinExistence type="predicted"/>
<accession>A0A7S4CVL9</accession>
<evidence type="ECO:0000313" key="1">
    <source>
        <dbReference type="EMBL" id="CAE0807904.1"/>
    </source>
</evidence>
<organism evidence="1">
    <name type="scientific">Eutreptiella gymnastica</name>
    <dbReference type="NCBI Taxonomy" id="73025"/>
    <lineage>
        <taxon>Eukaryota</taxon>
        <taxon>Discoba</taxon>
        <taxon>Euglenozoa</taxon>
        <taxon>Euglenida</taxon>
        <taxon>Spirocuta</taxon>
        <taxon>Euglenophyceae</taxon>
        <taxon>Eutreptiales</taxon>
        <taxon>Eutreptiaceae</taxon>
        <taxon>Eutreptiella</taxon>
    </lineage>
</organism>
<reference evidence="1" key="1">
    <citation type="submission" date="2021-01" db="EMBL/GenBank/DDBJ databases">
        <authorList>
            <person name="Corre E."/>
            <person name="Pelletier E."/>
            <person name="Niang G."/>
            <person name="Scheremetjew M."/>
            <person name="Finn R."/>
            <person name="Kale V."/>
            <person name="Holt S."/>
            <person name="Cochrane G."/>
            <person name="Meng A."/>
            <person name="Brown T."/>
            <person name="Cohen L."/>
        </authorList>
    </citation>
    <scope>NUCLEOTIDE SEQUENCE</scope>
    <source>
        <strain evidence="1">CCMP1594</strain>
    </source>
</reference>
<name>A0A7S4CVL9_9EUGL</name>
<gene>
    <name evidence="1" type="ORF">EGYM00163_LOCUS19033</name>
</gene>